<evidence type="ECO:0000313" key="2">
    <source>
        <dbReference type="Proteomes" id="UP000324376"/>
    </source>
</evidence>
<reference evidence="1 2" key="1">
    <citation type="submission" date="2019-07" db="EMBL/GenBank/DDBJ databases">
        <title>Genomic Encyclopedia of Archaeal and Bacterial Type Strains, Phase II (KMG-II): from individual species to whole genera.</title>
        <authorList>
            <person name="Goeker M."/>
        </authorList>
    </citation>
    <scope>NUCLEOTIDE SEQUENCE [LARGE SCALE GENOMIC DNA]</scope>
    <source>
        <strain evidence="1 2">DSM 17527</strain>
    </source>
</reference>
<gene>
    <name evidence="1" type="ORF">BD809_107180</name>
</gene>
<protein>
    <submittedName>
        <fullName evidence="1">Uncharacterized protein</fullName>
    </submittedName>
</protein>
<comment type="caution">
    <text evidence="1">The sequence shown here is derived from an EMBL/GenBank/DDBJ whole genome shotgun (WGS) entry which is preliminary data.</text>
</comment>
<dbReference type="AlphaFoldDB" id="A0A5S5BYN9"/>
<name>A0A5S5BYN9_9FLAO</name>
<evidence type="ECO:0000313" key="1">
    <source>
        <dbReference type="EMBL" id="TYP72295.1"/>
    </source>
</evidence>
<accession>A0A5S5BYN9</accession>
<proteinExistence type="predicted"/>
<organism evidence="1 2">
    <name type="scientific">Aquimarina intermedia</name>
    <dbReference type="NCBI Taxonomy" id="350814"/>
    <lineage>
        <taxon>Bacteria</taxon>
        <taxon>Pseudomonadati</taxon>
        <taxon>Bacteroidota</taxon>
        <taxon>Flavobacteriia</taxon>
        <taxon>Flavobacteriales</taxon>
        <taxon>Flavobacteriaceae</taxon>
        <taxon>Aquimarina</taxon>
    </lineage>
</organism>
<sequence length="37" mass="4506">MELNESLFLIKLKRFKTNPNILFVLGFFYTKNFHENV</sequence>
<dbReference type="EMBL" id="VNHU01000007">
    <property type="protein sequence ID" value="TYP72295.1"/>
    <property type="molecule type" value="Genomic_DNA"/>
</dbReference>
<dbReference type="Proteomes" id="UP000324376">
    <property type="component" value="Unassembled WGS sequence"/>
</dbReference>
<keyword evidence="2" id="KW-1185">Reference proteome</keyword>